<protein>
    <submittedName>
        <fullName evidence="1">Glycosyltransferase</fullName>
    </submittedName>
</protein>
<dbReference type="Proteomes" id="UP000613266">
    <property type="component" value="Unassembled WGS sequence"/>
</dbReference>
<dbReference type="AlphaFoldDB" id="A0A931J4X9"/>
<name>A0A931J4X9_9BURK</name>
<keyword evidence="2" id="KW-1185">Reference proteome</keyword>
<dbReference type="SUPFAM" id="SSF53448">
    <property type="entry name" value="Nucleotide-diphospho-sugar transferases"/>
    <property type="match status" value="1"/>
</dbReference>
<organism evidence="1 2">
    <name type="scientific">Inhella proteolytica</name>
    <dbReference type="NCBI Taxonomy" id="2795029"/>
    <lineage>
        <taxon>Bacteria</taxon>
        <taxon>Pseudomonadati</taxon>
        <taxon>Pseudomonadota</taxon>
        <taxon>Betaproteobacteria</taxon>
        <taxon>Burkholderiales</taxon>
        <taxon>Sphaerotilaceae</taxon>
        <taxon>Inhella</taxon>
    </lineage>
</organism>
<evidence type="ECO:0000313" key="2">
    <source>
        <dbReference type="Proteomes" id="UP000613266"/>
    </source>
</evidence>
<dbReference type="InterPro" id="IPR029044">
    <property type="entry name" value="Nucleotide-diphossugar_trans"/>
</dbReference>
<accession>A0A931J4X9</accession>
<dbReference type="Gene3D" id="3.90.550.10">
    <property type="entry name" value="Spore Coat Polysaccharide Biosynthesis Protein SpsA, Chain A"/>
    <property type="match status" value="1"/>
</dbReference>
<dbReference type="CDD" id="cd00761">
    <property type="entry name" value="Glyco_tranf_GTA_type"/>
    <property type="match status" value="1"/>
</dbReference>
<evidence type="ECO:0000313" key="1">
    <source>
        <dbReference type="EMBL" id="MBH9576397.1"/>
    </source>
</evidence>
<dbReference type="EMBL" id="JAEDAK010000003">
    <property type="protein sequence ID" value="MBH9576397.1"/>
    <property type="molecule type" value="Genomic_DNA"/>
</dbReference>
<comment type="caution">
    <text evidence="1">The sequence shown here is derived from an EMBL/GenBank/DDBJ whole genome shotgun (WGS) entry which is preliminary data.</text>
</comment>
<reference evidence="1" key="1">
    <citation type="submission" date="2020-12" db="EMBL/GenBank/DDBJ databases">
        <title>The genome sequence of Inhella sp. 1Y17.</title>
        <authorList>
            <person name="Liu Y."/>
        </authorList>
    </citation>
    <scope>NUCLEOTIDE SEQUENCE</scope>
    <source>
        <strain evidence="1">1Y17</strain>
    </source>
</reference>
<proteinExistence type="predicted"/>
<dbReference type="RefSeq" id="WP_198110017.1">
    <property type="nucleotide sequence ID" value="NZ_JAEDAK010000003.1"/>
</dbReference>
<gene>
    <name evidence="1" type="ORF">I7X39_05705</name>
</gene>
<sequence>MPSLSFTLPNESLGFVEAMHLRFPPAQLDAVLDLSVWASRALHPQAWEPLRCRVERSLEGWVARLSRPENFHQFRVELHHQGPVQPEALLQTLQPTPLELLKPQLQGKHIVFLGCARQCVAQVDPSIDRVAELGALFGRWQLLVFENDSTDGTPERVAQRAASLPIELLQQPGLAAALPQRTLRLALARNRLLDRARALQPDYICWLDMDGLAGPGQPSTESFLSNFQFEPCWDAVFPVNAGPYYDIWALRHPVLCDYDFMQQGAVMDAALGLPLARHFAASHLQVDWRQLQGWLPVDSAFGGMGLYKAAALDGARYNGWAEGRETCEHVPFHAALRAAGRRLYLNPQFVVASHG</sequence>